<organism evidence="2 3">
    <name type="scientific">Melanomma pulvis-pyrius CBS 109.77</name>
    <dbReference type="NCBI Taxonomy" id="1314802"/>
    <lineage>
        <taxon>Eukaryota</taxon>
        <taxon>Fungi</taxon>
        <taxon>Dikarya</taxon>
        <taxon>Ascomycota</taxon>
        <taxon>Pezizomycotina</taxon>
        <taxon>Dothideomycetes</taxon>
        <taxon>Pleosporomycetidae</taxon>
        <taxon>Pleosporales</taxon>
        <taxon>Melanommataceae</taxon>
        <taxon>Melanomma</taxon>
    </lineage>
</organism>
<reference evidence="2" key="1">
    <citation type="journal article" date="2020" name="Stud. Mycol.">
        <title>101 Dothideomycetes genomes: a test case for predicting lifestyles and emergence of pathogens.</title>
        <authorList>
            <person name="Haridas S."/>
            <person name="Albert R."/>
            <person name="Binder M."/>
            <person name="Bloem J."/>
            <person name="Labutti K."/>
            <person name="Salamov A."/>
            <person name="Andreopoulos B."/>
            <person name="Baker S."/>
            <person name="Barry K."/>
            <person name="Bills G."/>
            <person name="Bluhm B."/>
            <person name="Cannon C."/>
            <person name="Castanera R."/>
            <person name="Culley D."/>
            <person name="Daum C."/>
            <person name="Ezra D."/>
            <person name="Gonzalez J."/>
            <person name="Henrissat B."/>
            <person name="Kuo A."/>
            <person name="Liang C."/>
            <person name="Lipzen A."/>
            <person name="Lutzoni F."/>
            <person name="Magnuson J."/>
            <person name="Mondo S."/>
            <person name="Nolan M."/>
            <person name="Ohm R."/>
            <person name="Pangilinan J."/>
            <person name="Park H.-J."/>
            <person name="Ramirez L."/>
            <person name="Alfaro M."/>
            <person name="Sun H."/>
            <person name="Tritt A."/>
            <person name="Yoshinaga Y."/>
            <person name="Zwiers L.-H."/>
            <person name="Turgeon B."/>
            <person name="Goodwin S."/>
            <person name="Spatafora J."/>
            <person name="Crous P."/>
            <person name="Grigoriev I."/>
        </authorList>
    </citation>
    <scope>NUCLEOTIDE SEQUENCE</scope>
    <source>
        <strain evidence="2">CBS 109.77</strain>
    </source>
</reference>
<dbReference type="EMBL" id="MU001850">
    <property type="protein sequence ID" value="KAF2795725.1"/>
    <property type="molecule type" value="Genomic_DNA"/>
</dbReference>
<evidence type="ECO:0000313" key="2">
    <source>
        <dbReference type="EMBL" id="KAF2795725.1"/>
    </source>
</evidence>
<proteinExistence type="predicted"/>
<dbReference type="AlphaFoldDB" id="A0A6A6XIJ4"/>
<evidence type="ECO:0000313" key="3">
    <source>
        <dbReference type="Proteomes" id="UP000799757"/>
    </source>
</evidence>
<feature type="region of interest" description="Disordered" evidence="1">
    <location>
        <begin position="111"/>
        <end position="131"/>
    </location>
</feature>
<feature type="region of interest" description="Disordered" evidence="1">
    <location>
        <begin position="1"/>
        <end position="32"/>
    </location>
</feature>
<gene>
    <name evidence="2" type="ORF">K505DRAFT_359938</name>
</gene>
<sequence length="131" mass="14812">MTGLSPSGTRSPSNFTPTNIAEPKPDPETEFTKRGMGFGLWANIIENYASQIEDIDESSGSKPSFTIWPAFLYNCMWMLEHSLQRAGRTIEIRHRHTLHVLFCSTWVNSCESPVQRPKNSDTSEIRPEPPS</sequence>
<feature type="compositionally biased region" description="Basic and acidic residues" evidence="1">
    <location>
        <begin position="23"/>
        <end position="32"/>
    </location>
</feature>
<keyword evidence="3" id="KW-1185">Reference proteome</keyword>
<protein>
    <submittedName>
        <fullName evidence="2">Uncharacterized protein</fullName>
    </submittedName>
</protein>
<evidence type="ECO:0000256" key="1">
    <source>
        <dbReference type="SAM" id="MobiDB-lite"/>
    </source>
</evidence>
<feature type="compositionally biased region" description="Basic and acidic residues" evidence="1">
    <location>
        <begin position="118"/>
        <end position="131"/>
    </location>
</feature>
<feature type="compositionally biased region" description="Polar residues" evidence="1">
    <location>
        <begin position="1"/>
        <end position="19"/>
    </location>
</feature>
<name>A0A6A6XIJ4_9PLEO</name>
<dbReference type="Proteomes" id="UP000799757">
    <property type="component" value="Unassembled WGS sequence"/>
</dbReference>
<accession>A0A6A6XIJ4</accession>